<evidence type="ECO:0000313" key="1">
    <source>
        <dbReference type="EMBL" id="JAE02623.1"/>
    </source>
</evidence>
<dbReference type="AlphaFoldDB" id="A0A0A9F2Y8"/>
<name>A0A0A9F2Y8_ARUDO</name>
<sequence>MLKLTLQLNFLLVKFKSCQTFHASGLCSFAGTEAVPHLFVFH</sequence>
<organism evidence="1">
    <name type="scientific">Arundo donax</name>
    <name type="common">Giant reed</name>
    <name type="synonym">Donax arundinaceus</name>
    <dbReference type="NCBI Taxonomy" id="35708"/>
    <lineage>
        <taxon>Eukaryota</taxon>
        <taxon>Viridiplantae</taxon>
        <taxon>Streptophyta</taxon>
        <taxon>Embryophyta</taxon>
        <taxon>Tracheophyta</taxon>
        <taxon>Spermatophyta</taxon>
        <taxon>Magnoliopsida</taxon>
        <taxon>Liliopsida</taxon>
        <taxon>Poales</taxon>
        <taxon>Poaceae</taxon>
        <taxon>PACMAD clade</taxon>
        <taxon>Arundinoideae</taxon>
        <taxon>Arundineae</taxon>
        <taxon>Arundo</taxon>
    </lineage>
</organism>
<dbReference type="EMBL" id="GBRH01195273">
    <property type="protein sequence ID" value="JAE02623.1"/>
    <property type="molecule type" value="Transcribed_RNA"/>
</dbReference>
<reference evidence="1" key="2">
    <citation type="journal article" date="2015" name="Data Brief">
        <title>Shoot transcriptome of the giant reed, Arundo donax.</title>
        <authorList>
            <person name="Barrero R.A."/>
            <person name="Guerrero F.D."/>
            <person name="Moolhuijzen P."/>
            <person name="Goolsby J.A."/>
            <person name="Tidwell J."/>
            <person name="Bellgard S.E."/>
            <person name="Bellgard M.I."/>
        </authorList>
    </citation>
    <scope>NUCLEOTIDE SEQUENCE</scope>
    <source>
        <tissue evidence="1">Shoot tissue taken approximately 20 cm above the soil surface</tissue>
    </source>
</reference>
<protein>
    <submittedName>
        <fullName evidence="1">Uncharacterized protein</fullName>
    </submittedName>
</protein>
<reference evidence="1" key="1">
    <citation type="submission" date="2014-09" db="EMBL/GenBank/DDBJ databases">
        <authorList>
            <person name="Magalhaes I.L.F."/>
            <person name="Oliveira U."/>
            <person name="Santos F.R."/>
            <person name="Vidigal T.H.D.A."/>
            <person name="Brescovit A.D."/>
            <person name="Santos A.J."/>
        </authorList>
    </citation>
    <scope>NUCLEOTIDE SEQUENCE</scope>
    <source>
        <tissue evidence="1">Shoot tissue taken approximately 20 cm above the soil surface</tissue>
    </source>
</reference>
<accession>A0A0A9F2Y8</accession>
<proteinExistence type="predicted"/>